<organism evidence="1 2">
    <name type="scientific">Oculimacula yallundae</name>
    <dbReference type="NCBI Taxonomy" id="86028"/>
    <lineage>
        <taxon>Eukaryota</taxon>
        <taxon>Fungi</taxon>
        <taxon>Dikarya</taxon>
        <taxon>Ascomycota</taxon>
        <taxon>Pezizomycotina</taxon>
        <taxon>Leotiomycetes</taxon>
        <taxon>Helotiales</taxon>
        <taxon>Ploettnerulaceae</taxon>
        <taxon>Oculimacula</taxon>
    </lineage>
</organism>
<sequence>MEISRGNNGASLIKYMRLARDRMPMKKTPSWNLTRKVSACSAEQTIKGLYCLLFSFHPNSNPVELLYIE</sequence>
<gene>
    <name evidence="1" type="ORF">VTL71DRAFT_16305</name>
</gene>
<proteinExistence type="predicted"/>
<dbReference type="EMBL" id="JAZHXI010000009">
    <property type="protein sequence ID" value="KAL2068207.1"/>
    <property type="molecule type" value="Genomic_DNA"/>
</dbReference>
<comment type="caution">
    <text evidence="1">The sequence shown here is derived from an EMBL/GenBank/DDBJ whole genome shotgun (WGS) entry which is preliminary data.</text>
</comment>
<reference evidence="1 2" key="1">
    <citation type="journal article" date="2024" name="Commun. Biol.">
        <title>Comparative genomic analysis of thermophilic fungi reveals convergent evolutionary adaptations and gene losses.</title>
        <authorList>
            <person name="Steindorff A.S."/>
            <person name="Aguilar-Pontes M.V."/>
            <person name="Robinson A.J."/>
            <person name="Andreopoulos B."/>
            <person name="LaButti K."/>
            <person name="Kuo A."/>
            <person name="Mondo S."/>
            <person name="Riley R."/>
            <person name="Otillar R."/>
            <person name="Haridas S."/>
            <person name="Lipzen A."/>
            <person name="Grimwood J."/>
            <person name="Schmutz J."/>
            <person name="Clum A."/>
            <person name="Reid I.D."/>
            <person name="Moisan M.C."/>
            <person name="Butler G."/>
            <person name="Nguyen T.T.M."/>
            <person name="Dewar K."/>
            <person name="Conant G."/>
            <person name="Drula E."/>
            <person name="Henrissat B."/>
            <person name="Hansel C."/>
            <person name="Singer S."/>
            <person name="Hutchinson M.I."/>
            <person name="de Vries R.P."/>
            <person name="Natvig D.O."/>
            <person name="Powell A.J."/>
            <person name="Tsang A."/>
            <person name="Grigoriev I.V."/>
        </authorList>
    </citation>
    <scope>NUCLEOTIDE SEQUENCE [LARGE SCALE GENOMIC DNA]</scope>
    <source>
        <strain evidence="1 2">CBS 494.80</strain>
    </source>
</reference>
<keyword evidence="2" id="KW-1185">Reference proteome</keyword>
<protein>
    <submittedName>
        <fullName evidence="1">Uncharacterized protein</fullName>
    </submittedName>
</protein>
<accession>A0ABR4CFB0</accession>
<evidence type="ECO:0000313" key="2">
    <source>
        <dbReference type="Proteomes" id="UP001595075"/>
    </source>
</evidence>
<name>A0ABR4CFB0_9HELO</name>
<dbReference type="Proteomes" id="UP001595075">
    <property type="component" value="Unassembled WGS sequence"/>
</dbReference>
<evidence type="ECO:0000313" key="1">
    <source>
        <dbReference type="EMBL" id="KAL2068207.1"/>
    </source>
</evidence>